<evidence type="ECO:0000259" key="1">
    <source>
        <dbReference type="PROSITE" id="PS51379"/>
    </source>
</evidence>
<evidence type="ECO:0000313" key="3">
    <source>
        <dbReference type="Proteomes" id="UP000010793"/>
    </source>
</evidence>
<dbReference type="Proteomes" id="UP000010793">
    <property type="component" value="Chromosome"/>
</dbReference>
<accession>A0A3B6VQI1</accession>
<dbReference type="Pfam" id="PF13510">
    <property type="entry name" value="Fer2_4"/>
    <property type="match status" value="1"/>
</dbReference>
<dbReference type="RefSeq" id="WP_015274491.1">
    <property type="nucleotide sequence ID" value="NC_019908.1"/>
</dbReference>
<organism evidence="2 3">
    <name type="scientific">Brachyspira pilosicoli P43/6/78</name>
    <dbReference type="NCBI Taxonomy" id="1042417"/>
    <lineage>
        <taxon>Bacteria</taxon>
        <taxon>Pseudomonadati</taxon>
        <taxon>Spirochaetota</taxon>
        <taxon>Spirochaetia</taxon>
        <taxon>Brachyspirales</taxon>
        <taxon>Brachyspiraceae</taxon>
        <taxon>Brachyspira</taxon>
    </lineage>
</organism>
<feature type="domain" description="4Fe-4S ferredoxin-type" evidence="1">
    <location>
        <begin position="160"/>
        <end position="177"/>
    </location>
</feature>
<dbReference type="SUPFAM" id="SSF53706">
    <property type="entry name" value="Formate dehydrogenase/DMSO reductase, domains 1-3"/>
    <property type="match status" value="1"/>
</dbReference>
<name>A0A3B6VQI1_BRAPL</name>
<dbReference type="PROSITE" id="PS51379">
    <property type="entry name" value="4FE4S_FER_2"/>
    <property type="match status" value="1"/>
</dbReference>
<reference evidence="2 3" key="1">
    <citation type="journal article" date="2013" name="Genome Announc.">
        <title>Complete Genome Sequence of the Porcine Strain Brachyspira pilosicoli P43/6/78(T.).</title>
        <authorList>
            <person name="Lin C."/>
            <person name="den Bakker H.C."/>
            <person name="Suzuki H."/>
            <person name="Lefebure T."/>
            <person name="Ponnala L."/>
            <person name="Sun Q."/>
            <person name="Stanhope M.J."/>
            <person name="Wiedmann M."/>
            <person name="Duhamel G.E."/>
        </authorList>
    </citation>
    <scope>NUCLEOTIDE SEQUENCE [LARGE SCALE GENOMIC DNA]</scope>
    <source>
        <strain evidence="2 3">P43/6/78</strain>
    </source>
</reference>
<dbReference type="AlphaFoldDB" id="A0A3B6VQI1"/>
<keyword evidence="3" id="KW-1185">Reference proteome</keyword>
<dbReference type="SUPFAM" id="SSF54292">
    <property type="entry name" value="2Fe-2S ferredoxin-like"/>
    <property type="match status" value="1"/>
</dbReference>
<proteinExistence type="predicted"/>
<dbReference type="GO" id="GO:0051536">
    <property type="term" value="F:iron-sulfur cluster binding"/>
    <property type="evidence" value="ECO:0007669"/>
    <property type="project" value="InterPro"/>
</dbReference>
<dbReference type="InterPro" id="IPR017896">
    <property type="entry name" value="4Fe4S_Fe-S-bd"/>
</dbReference>
<sequence>MIVRFNFNGREISSQSGYTILKALSYVGIDIAHLCYYKLDRIKDFEEEKENDLLKCKLCLVKVKKKNEEEYSLKYACNEIVENGMDIISNDEEIIEYRKSLLKAILYMHKPFCDKCSSYYNCRLKKYIDFYQLKIERFEGDNDSKLKEIKTIVDNFNLDKNIKIDYDKCINCGVCSRYETISGYKNMIVDLCPTKVFRVDRKIDDNEEQIEYKKINSFCIGCNKLCECNYFYDEKTIIDIQSPELKKYGICDFGRNMLYYSNKTFEYPLINGIEDDFNKAKDLFHKFLEETDKKDILAISSSLYTMEDLEAFNDFIYSLGITNFIYKKNIIKTTSDVIRENYTNINKYSSKNYKYTLNEINNSFNKFIILEDPLFEIVDDTMDFIQKNRRNYIVFTPYQSILAYNSYLTFPIAGFGEFEGEYIDSHGKNKFIKSFLEKNKNRLEFKNLIKYLYL</sequence>
<dbReference type="EMBL" id="CP002873">
    <property type="protein sequence ID" value="AGA66582.1"/>
    <property type="molecule type" value="Genomic_DNA"/>
</dbReference>
<dbReference type="SUPFAM" id="SSF54862">
    <property type="entry name" value="4Fe-4S ferredoxins"/>
    <property type="match status" value="1"/>
</dbReference>
<dbReference type="KEGG" id="bpip:BPP43_06730"/>
<evidence type="ECO:0000313" key="2">
    <source>
        <dbReference type="EMBL" id="AGA66582.1"/>
    </source>
</evidence>
<protein>
    <submittedName>
        <fullName evidence="2">Ferrodoxin</fullName>
    </submittedName>
</protein>
<gene>
    <name evidence="2" type="ORF">BPP43_06730</name>
</gene>
<dbReference type="InterPro" id="IPR036010">
    <property type="entry name" value="2Fe-2S_ferredoxin-like_sf"/>
</dbReference>
<dbReference type="Gene3D" id="3.10.20.740">
    <property type="match status" value="1"/>
</dbReference>